<dbReference type="RefSeq" id="WP_153724963.1">
    <property type="nucleotide sequence ID" value="NZ_CP045875.1"/>
</dbReference>
<dbReference type="PANTHER" id="PTHR43293">
    <property type="entry name" value="ACETATE COA-TRANSFERASE YDIF"/>
    <property type="match status" value="1"/>
</dbReference>
<dbReference type="SUPFAM" id="SSF100950">
    <property type="entry name" value="NagB/RpiA/CoA transferase-like"/>
    <property type="match status" value="1"/>
</dbReference>
<dbReference type="Proteomes" id="UP000366051">
    <property type="component" value="Chromosome"/>
</dbReference>
<dbReference type="InterPro" id="IPR037171">
    <property type="entry name" value="NagB/RpiA_transferase-like"/>
</dbReference>
<dbReference type="SMART" id="SM00882">
    <property type="entry name" value="CoA_trans"/>
    <property type="match status" value="1"/>
</dbReference>
<organism evidence="2 3">
    <name type="scientific">Heliorestis convoluta</name>
    <dbReference type="NCBI Taxonomy" id="356322"/>
    <lineage>
        <taxon>Bacteria</taxon>
        <taxon>Bacillati</taxon>
        <taxon>Bacillota</taxon>
        <taxon>Clostridia</taxon>
        <taxon>Eubacteriales</taxon>
        <taxon>Heliobacteriaceae</taxon>
        <taxon>Heliorestis</taxon>
    </lineage>
</organism>
<keyword evidence="2" id="KW-0012">Acyltransferase</keyword>
<keyword evidence="3" id="KW-1185">Reference proteome</keyword>
<dbReference type="Pfam" id="PF01144">
    <property type="entry name" value="CoA_trans"/>
    <property type="match status" value="1"/>
</dbReference>
<dbReference type="OrthoDB" id="9777193at2"/>
<dbReference type="GO" id="GO:0003988">
    <property type="term" value="F:acetyl-CoA C-acyltransferase activity"/>
    <property type="evidence" value="ECO:0007669"/>
    <property type="project" value="UniProtKB-EC"/>
</dbReference>
<name>A0A5Q2MXT8_9FIRM</name>
<dbReference type="GO" id="GO:0008410">
    <property type="term" value="F:CoA-transferase activity"/>
    <property type="evidence" value="ECO:0007669"/>
    <property type="project" value="InterPro"/>
</dbReference>
<gene>
    <name evidence="2" type="ORF">FTV88_1499</name>
</gene>
<dbReference type="Gene3D" id="3.40.1080.10">
    <property type="entry name" value="Glutaconate Coenzyme A-transferase"/>
    <property type="match status" value="1"/>
</dbReference>
<evidence type="ECO:0000256" key="1">
    <source>
        <dbReference type="ARBA" id="ARBA00007047"/>
    </source>
</evidence>
<dbReference type="InterPro" id="IPR004165">
    <property type="entry name" value="CoA_trans_fam_I"/>
</dbReference>
<dbReference type="Gene3D" id="3.30.30.40">
    <property type="match status" value="1"/>
</dbReference>
<dbReference type="EC" id="2.3.1.16" evidence="2"/>
<evidence type="ECO:0000313" key="2">
    <source>
        <dbReference type="EMBL" id="QGG47624.1"/>
    </source>
</evidence>
<accession>A0A5Q2MXT8</accession>
<evidence type="ECO:0000313" key="3">
    <source>
        <dbReference type="Proteomes" id="UP000366051"/>
    </source>
</evidence>
<keyword evidence="2" id="KW-0808">Transferase</keyword>
<sequence length="264" mass="28901">MINKQIDLSSAGQLIQDGQSIALGGNSIHRFPGSFVRELARQKKKKLTLIKTAGAYDVDLLCLSQSVKAVHAGFVGFESEFGLAQNYRAAVEAGTVQALEHACYTVIAGLRAAAFGIPFMPFASLGKSDLLRVRNFLVQKDPFGSGKEVVLVQRLRPDWAIIHAQEADLEGNASIIGPHYEDLLMSRAARAVIITTERIVKSSCFQKKPDAVHIPGFLVHSVVESPKGAFPGSCFGEYDYDSHAIRHYLSLQSKDLPEYLEEVK</sequence>
<dbReference type="EMBL" id="CP045875">
    <property type="protein sequence ID" value="QGG47624.1"/>
    <property type="molecule type" value="Genomic_DNA"/>
</dbReference>
<dbReference type="PANTHER" id="PTHR43293:SF3">
    <property type="entry name" value="CHOLESTEROL RING-CLEAVING HYDROLASE IPDB SUBUNIT"/>
    <property type="match status" value="1"/>
</dbReference>
<reference evidence="3" key="1">
    <citation type="submission" date="2019-11" db="EMBL/GenBank/DDBJ databases">
        <title>Genome sequence of Heliorestis convoluta strain HH, an alkaliphilic and minimalistic phototrophic bacterium from a soda lake in Egypt.</title>
        <authorList>
            <person name="Dewey E.D."/>
            <person name="Stokes L.M."/>
            <person name="Burchell B.M."/>
            <person name="Shaffer K.N."/>
            <person name="Huntington A.M."/>
            <person name="Baker J.M."/>
            <person name="Nadendla S."/>
            <person name="Giglio M.G."/>
            <person name="Touchman J.W."/>
            <person name="Blankenship R.E."/>
            <person name="Madigan M.T."/>
            <person name="Sattley W.M."/>
        </authorList>
    </citation>
    <scope>NUCLEOTIDE SEQUENCE [LARGE SCALE GENOMIC DNA]</scope>
    <source>
        <strain evidence="3">HH</strain>
    </source>
</reference>
<proteinExistence type="inferred from homology"/>
<comment type="similarity">
    <text evidence="1">Belongs to the 3-oxoacid CoA-transferase subunit B family.</text>
</comment>
<dbReference type="KEGG" id="hcv:FTV88_1499"/>
<dbReference type="AlphaFoldDB" id="A0A5Q2MXT8"/>
<protein>
    <submittedName>
        <fullName evidence="2">CoA transferase subunit A</fullName>
        <ecNumber evidence="2">2.3.1.16</ecNumber>
    </submittedName>
</protein>